<dbReference type="InterPro" id="IPR014051">
    <property type="entry name" value="Phosphoesterase_HXTX"/>
</dbReference>
<comment type="similarity">
    <text evidence="2">Belongs to the 2H phosphoesterase superfamily. ThpR family.</text>
</comment>
<feature type="active site" description="Proton donor" evidence="2">
    <location>
        <position position="46"/>
    </location>
</feature>
<dbReference type="EMBL" id="MGIT01000001">
    <property type="protein sequence ID" value="OGM93062.1"/>
    <property type="molecule type" value="Genomic_DNA"/>
</dbReference>
<dbReference type="PANTHER" id="PTHR35561:SF1">
    <property type="entry name" value="RNA 2',3'-CYCLIC PHOSPHODIESTERASE"/>
    <property type="match status" value="1"/>
</dbReference>
<comment type="catalytic activity">
    <reaction evidence="2">
        <text>a 3'-end 2',3'-cyclophospho-ribonucleotide-RNA + H2O = a 3'-end 2'-phospho-ribonucleotide-RNA + H(+)</text>
        <dbReference type="Rhea" id="RHEA:11828"/>
        <dbReference type="Rhea" id="RHEA-COMP:10464"/>
        <dbReference type="Rhea" id="RHEA-COMP:17353"/>
        <dbReference type="ChEBI" id="CHEBI:15377"/>
        <dbReference type="ChEBI" id="CHEBI:15378"/>
        <dbReference type="ChEBI" id="CHEBI:83064"/>
        <dbReference type="ChEBI" id="CHEBI:173113"/>
        <dbReference type="EC" id="3.1.4.58"/>
    </reaction>
</comment>
<evidence type="ECO:0000313" key="4">
    <source>
        <dbReference type="EMBL" id="OGM93062.1"/>
    </source>
</evidence>
<evidence type="ECO:0000256" key="1">
    <source>
        <dbReference type="ARBA" id="ARBA00022801"/>
    </source>
</evidence>
<dbReference type="GO" id="GO:0016874">
    <property type="term" value="F:ligase activity"/>
    <property type="evidence" value="ECO:0007669"/>
    <property type="project" value="UniProtKB-KW"/>
</dbReference>
<reference evidence="4 5" key="1">
    <citation type="journal article" date="2016" name="Nat. Commun.">
        <title>Thousands of microbial genomes shed light on interconnected biogeochemical processes in an aquifer system.</title>
        <authorList>
            <person name="Anantharaman K."/>
            <person name="Brown C.T."/>
            <person name="Hug L.A."/>
            <person name="Sharon I."/>
            <person name="Castelle C.J."/>
            <person name="Probst A.J."/>
            <person name="Thomas B.C."/>
            <person name="Singh A."/>
            <person name="Wilkins M.J."/>
            <person name="Karaoz U."/>
            <person name="Brodie E.L."/>
            <person name="Williams K.H."/>
            <person name="Hubbard S.S."/>
            <person name="Banfield J.F."/>
        </authorList>
    </citation>
    <scope>NUCLEOTIDE SEQUENCE [LARGE SCALE GENOMIC DNA]</scope>
</reference>
<dbReference type="NCBIfam" id="TIGR02258">
    <property type="entry name" value="2_5_ligase"/>
    <property type="match status" value="1"/>
</dbReference>
<dbReference type="GO" id="GO:0004113">
    <property type="term" value="F:2',3'-cyclic-nucleotide 3'-phosphodiesterase activity"/>
    <property type="evidence" value="ECO:0007669"/>
    <property type="project" value="InterPro"/>
</dbReference>
<protein>
    <recommendedName>
        <fullName evidence="2">RNA 2',3'-cyclic phosphodiesterase</fullName>
        <shortName evidence="2">RNA 2',3'-CPDase</shortName>
        <ecNumber evidence="2">3.1.4.58</ecNumber>
    </recommendedName>
</protein>
<keyword evidence="4" id="KW-0436">Ligase</keyword>
<dbReference type="InterPro" id="IPR004175">
    <property type="entry name" value="RNA_CPDase"/>
</dbReference>
<dbReference type="Pfam" id="PF02834">
    <property type="entry name" value="LigT_PEase"/>
    <property type="match status" value="1"/>
</dbReference>
<feature type="active site" description="Proton acceptor" evidence="2">
    <location>
        <position position="137"/>
    </location>
</feature>
<accession>A0A1F8DX33</accession>
<dbReference type="PANTHER" id="PTHR35561">
    <property type="entry name" value="RNA 2',3'-CYCLIC PHOSPHODIESTERASE"/>
    <property type="match status" value="1"/>
</dbReference>
<evidence type="ECO:0000256" key="2">
    <source>
        <dbReference type="HAMAP-Rule" id="MF_01940"/>
    </source>
</evidence>
<keyword evidence="1 2" id="KW-0378">Hydrolase</keyword>
<dbReference type="STRING" id="1802559.A2372_01435"/>
<organism evidence="4 5">
    <name type="scientific">Candidatus Wolfebacteria bacterium RIFOXYB1_FULL_54_12</name>
    <dbReference type="NCBI Taxonomy" id="1802559"/>
    <lineage>
        <taxon>Bacteria</taxon>
        <taxon>Candidatus Wolfeibacteriota</taxon>
    </lineage>
</organism>
<dbReference type="HAMAP" id="MF_01940">
    <property type="entry name" value="RNA_CPDase"/>
    <property type="match status" value="1"/>
</dbReference>
<comment type="function">
    <text evidence="2">Hydrolyzes RNA 2',3'-cyclic phosphodiester to an RNA 2'-phosphomonoester.</text>
</comment>
<sequence>MEHRLIIAIDIPEAVRVELRKIIKGDVEANNELYANARMMDEESWHITLAFLGEKSKEHIATIEQVLQEVAKATPAPEIVIRTVTTAPPQRPPRMVWATTTTETNLALGPIKDAVIKGLAAHDIRQEGEVFPNYHGHITLARLPEGRRIANHIISLPNALAFQPRTIDLMESHLESSGAKYKTLKSIDFKPSV</sequence>
<dbReference type="Proteomes" id="UP000176422">
    <property type="component" value="Unassembled WGS sequence"/>
</dbReference>
<dbReference type="EC" id="3.1.4.58" evidence="2"/>
<name>A0A1F8DX33_9BACT</name>
<dbReference type="SUPFAM" id="SSF55144">
    <property type="entry name" value="LigT-like"/>
    <property type="match status" value="1"/>
</dbReference>
<dbReference type="InterPro" id="IPR009097">
    <property type="entry name" value="Cyclic_Pdiesterase"/>
</dbReference>
<feature type="short sequence motif" description="HXTX 1" evidence="2">
    <location>
        <begin position="46"/>
        <end position="49"/>
    </location>
</feature>
<proteinExistence type="inferred from homology"/>
<dbReference type="Gene3D" id="3.90.1140.10">
    <property type="entry name" value="Cyclic phosphodiesterase"/>
    <property type="match status" value="1"/>
</dbReference>
<evidence type="ECO:0000313" key="5">
    <source>
        <dbReference type="Proteomes" id="UP000176422"/>
    </source>
</evidence>
<dbReference type="AlphaFoldDB" id="A0A1F8DX33"/>
<evidence type="ECO:0000259" key="3">
    <source>
        <dbReference type="Pfam" id="PF02834"/>
    </source>
</evidence>
<dbReference type="GO" id="GO:0008664">
    <property type="term" value="F:RNA 2',3'-cyclic 3'-phosphodiesterase activity"/>
    <property type="evidence" value="ECO:0007669"/>
    <property type="project" value="UniProtKB-EC"/>
</dbReference>
<feature type="short sequence motif" description="HXTX 2" evidence="2">
    <location>
        <begin position="137"/>
        <end position="140"/>
    </location>
</feature>
<comment type="caution">
    <text evidence="4">The sequence shown here is derived from an EMBL/GenBank/DDBJ whole genome shotgun (WGS) entry which is preliminary data.</text>
</comment>
<feature type="domain" description="Phosphoesterase HXTX" evidence="3">
    <location>
        <begin position="35"/>
        <end position="97"/>
    </location>
</feature>
<gene>
    <name evidence="4" type="ORF">A2372_01435</name>
</gene>